<dbReference type="InterPro" id="IPR005546">
    <property type="entry name" value="Autotransporte_beta"/>
</dbReference>
<dbReference type="PROSITE" id="PS51208">
    <property type="entry name" value="AUTOTRANSPORTER"/>
    <property type="match status" value="1"/>
</dbReference>
<accession>A0A7W4VPP1</accession>
<reference evidence="3 4" key="1">
    <citation type="submission" date="2020-08" db="EMBL/GenBank/DDBJ databases">
        <title>The Agave Microbiome: Exploring the role of microbial communities in plant adaptations to desert environments.</title>
        <authorList>
            <person name="Partida-Martinez L.P."/>
        </authorList>
    </citation>
    <scope>NUCLEOTIDE SEQUENCE [LARGE SCALE GENOMIC DNA]</scope>
    <source>
        <strain evidence="3 4">AT3.9</strain>
    </source>
</reference>
<dbReference type="Pfam" id="PF03797">
    <property type="entry name" value="Autotransporter"/>
    <property type="match status" value="1"/>
</dbReference>
<dbReference type="SMART" id="SM00869">
    <property type="entry name" value="Autotransporter"/>
    <property type="match status" value="1"/>
</dbReference>
<feature type="domain" description="Autotransporter" evidence="2">
    <location>
        <begin position="748"/>
        <end position="1024"/>
    </location>
</feature>
<dbReference type="Proteomes" id="UP000532010">
    <property type="component" value="Unassembled WGS sequence"/>
</dbReference>
<keyword evidence="4" id="KW-1185">Reference proteome</keyword>
<dbReference type="InterPro" id="IPR013425">
    <property type="entry name" value="Autotrns_rpt"/>
</dbReference>
<organism evidence="3 4">
    <name type="scientific">Microvirga lupini</name>
    <dbReference type="NCBI Taxonomy" id="420324"/>
    <lineage>
        <taxon>Bacteria</taxon>
        <taxon>Pseudomonadati</taxon>
        <taxon>Pseudomonadota</taxon>
        <taxon>Alphaproteobacteria</taxon>
        <taxon>Hyphomicrobiales</taxon>
        <taxon>Methylobacteriaceae</taxon>
        <taxon>Microvirga</taxon>
    </lineage>
</organism>
<dbReference type="Gene3D" id="2.160.20.20">
    <property type="match status" value="1"/>
</dbReference>
<evidence type="ECO:0000256" key="1">
    <source>
        <dbReference type="ARBA" id="ARBA00022729"/>
    </source>
</evidence>
<sequence>MLFARNDRGERPIRLHKHLLLAGTALAALPLGLIICSGEVQAQDATWLATPISNDWRLGANWSSGIAPLGTAIFGESDVTSLNVTDVNIGTLRFDAAAPAYTLTNGPGGYFEITGAGIVNHSANRLMIANSGQMFFYNASMADSAIIANSGHIRFRNTSTAAAATITTTDNGSIFFGEEASGGQARLITQSGLVDISWLTSSGMSVGSIEGSGTYYISSKALTVGGNGLSTTVSGTIQDGGNRGGTGGSLIKVGAGTLTLSGANTYTGGTSIEAGTLEIQNPSALGSGNVTLKGGHLRSDIAGTATLANPIVVRAGDPVRTISAAAGQTLNINFNFVGNGAVLQFGTASDTGTVSIGGTVSGGYGIYWIDVAGGTLKAGSRALSTLLSGGAQALTIRENATVDLASYDSTFFDLRGRGTLTGNGATFSISEGAFDGNISGNTTLKKITPVTLTLNGRNTLTGPTQVLNGLLVVNGSLASSPVSVSHDTHGSGTLGGTGTVGSLSVLSRGTVAPGNSIGTLTVNGNVSFAPGSTYALEIDKAGRADRIAASGAATLSGGTVRILPDQGTGYAENSPYLILTARNGVKGTFAGTSGGNFAFVTPTLAYDDDKVTLTLVRKMDPDEPDNPADPDEPRPIRFHSVAETVNQYRTADAVEALGSGNHLFQAVLGSSDGAARQAFDALSGEAHASAMSVAYEDSRLVREAILTRLREPMGAGLPSLAQGSYAAAYAADRPGAAPQDIAVPSMGLDPHRFALWGEGFGSWAKVASNGNAASLETSTGGFILGADGALDPVWRLGLAGGFTRTSFDINGRLSSGTNESVFGALYGSGSWGAFSLRLGAAYAWHDVDIRRRVLFPGFADATETSYDGWSAQGFAELGYRFDLAGVQFEPFIGGSILRLHTGAFQEEGGTAALTGFGQDQDLATTTLGLRAQARLSADVPLAIRGMLGWRHAFGDVEPEALLAFAGSAAGFAVSGVPVDRDALAIEAGLDWKASDSLSLGVAYAGQIGARAQDHSLKGNLVWRFATH</sequence>
<dbReference type="Gene3D" id="2.40.128.130">
    <property type="entry name" value="Autotransporter beta-domain"/>
    <property type="match status" value="1"/>
</dbReference>
<gene>
    <name evidence="3" type="ORF">FHR70_004102</name>
</gene>
<dbReference type="InterPro" id="IPR012332">
    <property type="entry name" value="Autotransporter_pectin_lyase_C"/>
</dbReference>
<dbReference type="RefSeq" id="WP_183453521.1">
    <property type="nucleotide sequence ID" value="NZ_JACHWB010000007.1"/>
</dbReference>
<name>A0A7W4VPP1_9HYPH</name>
<protein>
    <submittedName>
        <fullName evidence="3">Outer membrane autotransporter protein</fullName>
    </submittedName>
</protein>
<dbReference type="NCBIfam" id="TIGR01414">
    <property type="entry name" value="autotrans_barl"/>
    <property type="match status" value="1"/>
</dbReference>
<proteinExistence type="predicted"/>
<dbReference type="Pfam" id="PF12951">
    <property type="entry name" value="PATR"/>
    <property type="match status" value="2"/>
</dbReference>
<dbReference type="AlphaFoldDB" id="A0A7W4VPP1"/>
<dbReference type="NCBIfam" id="TIGR02601">
    <property type="entry name" value="autotrns_rpt"/>
    <property type="match status" value="1"/>
</dbReference>
<keyword evidence="1" id="KW-0732">Signal</keyword>
<dbReference type="InterPro" id="IPR036709">
    <property type="entry name" value="Autotransporte_beta_dom_sf"/>
</dbReference>
<evidence type="ECO:0000313" key="3">
    <source>
        <dbReference type="EMBL" id="MBB3021012.1"/>
    </source>
</evidence>
<dbReference type="GO" id="GO:0019867">
    <property type="term" value="C:outer membrane"/>
    <property type="evidence" value="ECO:0007669"/>
    <property type="project" value="InterPro"/>
</dbReference>
<evidence type="ECO:0000259" key="2">
    <source>
        <dbReference type="PROSITE" id="PS51208"/>
    </source>
</evidence>
<dbReference type="EMBL" id="JACHWB010000007">
    <property type="protein sequence ID" value="MBB3021012.1"/>
    <property type="molecule type" value="Genomic_DNA"/>
</dbReference>
<dbReference type="SUPFAM" id="SSF51126">
    <property type="entry name" value="Pectin lyase-like"/>
    <property type="match status" value="1"/>
</dbReference>
<dbReference type="InterPro" id="IPR011050">
    <property type="entry name" value="Pectin_lyase_fold/virulence"/>
</dbReference>
<dbReference type="SUPFAM" id="SSF103515">
    <property type="entry name" value="Autotransporter"/>
    <property type="match status" value="1"/>
</dbReference>
<evidence type="ECO:0000313" key="4">
    <source>
        <dbReference type="Proteomes" id="UP000532010"/>
    </source>
</evidence>
<dbReference type="InterPro" id="IPR006315">
    <property type="entry name" value="OM_autotransptr_brl_dom"/>
</dbReference>
<comment type="caution">
    <text evidence="3">The sequence shown here is derived from an EMBL/GenBank/DDBJ whole genome shotgun (WGS) entry which is preliminary data.</text>
</comment>